<keyword evidence="5" id="KW-0679">Respiratory chain</keyword>
<sequence>MDVENFIPSNPIVTPVHIQPEWYFLFAYTILRSISRKIGGVIALIISVIILYFLPFYINCRFRRILFYPGLKILY</sequence>
<organism evidence="16">
    <name type="scientific">Nephila pilipes</name>
    <name type="common">Giant wood spider</name>
    <name type="synonym">Nephila maculata</name>
    <dbReference type="NCBI Taxonomy" id="299642"/>
    <lineage>
        <taxon>Eukaryota</taxon>
        <taxon>Metazoa</taxon>
        <taxon>Ecdysozoa</taxon>
        <taxon>Arthropoda</taxon>
        <taxon>Chelicerata</taxon>
        <taxon>Arachnida</taxon>
        <taxon>Araneae</taxon>
        <taxon>Araneomorphae</taxon>
        <taxon>Entelegynae</taxon>
        <taxon>Araneoidea</taxon>
        <taxon>Nephilidae</taxon>
        <taxon>Nephila</taxon>
    </lineage>
</organism>
<dbReference type="GO" id="GO:0006122">
    <property type="term" value="P:mitochondrial electron transport, ubiquinol to cytochrome c"/>
    <property type="evidence" value="ECO:0007669"/>
    <property type="project" value="TreeGrafter"/>
</dbReference>
<evidence type="ECO:0000256" key="14">
    <source>
        <dbReference type="SAM" id="Phobius"/>
    </source>
</evidence>
<evidence type="ECO:0000256" key="1">
    <source>
        <dbReference type="ARBA" id="ARBA00004448"/>
    </source>
</evidence>
<evidence type="ECO:0000256" key="13">
    <source>
        <dbReference type="ARBA" id="ARBA00023136"/>
    </source>
</evidence>
<evidence type="ECO:0000256" key="12">
    <source>
        <dbReference type="ARBA" id="ARBA00023128"/>
    </source>
</evidence>
<dbReference type="PANTHER" id="PTHR19271:SF16">
    <property type="entry name" value="CYTOCHROME B"/>
    <property type="match status" value="1"/>
</dbReference>
<dbReference type="PANTHER" id="PTHR19271">
    <property type="entry name" value="CYTOCHROME B"/>
    <property type="match status" value="1"/>
</dbReference>
<dbReference type="InterPro" id="IPR036150">
    <property type="entry name" value="Cyt_b/b6_C_sf"/>
</dbReference>
<keyword evidence="10 14" id="KW-1133">Transmembrane helix</keyword>
<dbReference type="EMBL" id="KF433291">
    <property type="protein sequence ID" value="AII97615.1"/>
    <property type="molecule type" value="mRNA"/>
</dbReference>
<keyword evidence="7" id="KW-0479">Metal-binding</keyword>
<keyword evidence="9" id="KW-0249">Electron transport</keyword>
<evidence type="ECO:0000256" key="7">
    <source>
        <dbReference type="ARBA" id="ARBA00022723"/>
    </source>
</evidence>
<proteinExistence type="evidence at transcript level"/>
<evidence type="ECO:0000313" key="16">
    <source>
        <dbReference type="EMBL" id="AII97615.1"/>
    </source>
</evidence>
<feature type="domain" description="Cytochrome b/b6 C-terminal region profile" evidence="15">
    <location>
        <begin position="1"/>
        <end position="75"/>
    </location>
</feature>
<evidence type="ECO:0000256" key="4">
    <source>
        <dbReference type="ARBA" id="ARBA00022617"/>
    </source>
</evidence>
<evidence type="ECO:0000256" key="2">
    <source>
        <dbReference type="ARBA" id="ARBA00013531"/>
    </source>
</evidence>
<accession>A0A076KUG1</accession>
<evidence type="ECO:0000259" key="15">
    <source>
        <dbReference type="PROSITE" id="PS51003"/>
    </source>
</evidence>
<dbReference type="GO" id="GO:0046872">
    <property type="term" value="F:metal ion binding"/>
    <property type="evidence" value="ECO:0007669"/>
    <property type="project" value="UniProtKB-KW"/>
</dbReference>
<keyword evidence="11" id="KW-0408">Iron</keyword>
<dbReference type="Pfam" id="PF00032">
    <property type="entry name" value="Cytochrom_B_C"/>
    <property type="match status" value="1"/>
</dbReference>
<evidence type="ECO:0000256" key="3">
    <source>
        <dbReference type="ARBA" id="ARBA00022448"/>
    </source>
</evidence>
<evidence type="ECO:0000256" key="8">
    <source>
        <dbReference type="ARBA" id="ARBA00022792"/>
    </source>
</evidence>
<evidence type="ECO:0000256" key="9">
    <source>
        <dbReference type="ARBA" id="ARBA00022982"/>
    </source>
</evidence>
<feature type="transmembrane region" description="Helical" evidence="14">
    <location>
        <begin position="38"/>
        <end position="58"/>
    </location>
</feature>
<reference evidence="16" key="1">
    <citation type="submission" date="2013-07" db="EMBL/GenBank/DDBJ databases">
        <title>Nephila pilipes venom gland.</title>
        <authorList>
            <person name="Huo L.J."/>
        </authorList>
    </citation>
    <scope>NUCLEOTIDE SEQUENCE</scope>
    <source>
        <tissue evidence="16">Venom gland</tissue>
    </source>
</reference>
<dbReference type="PROSITE" id="PS51003">
    <property type="entry name" value="CYTB_CTER"/>
    <property type="match status" value="1"/>
</dbReference>
<dbReference type="AlphaFoldDB" id="A0A076KUG1"/>
<evidence type="ECO:0000256" key="11">
    <source>
        <dbReference type="ARBA" id="ARBA00023004"/>
    </source>
</evidence>
<keyword evidence="4" id="KW-0349">Heme</keyword>
<dbReference type="GO" id="GO:0005743">
    <property type="term" value="C:mitochondrial inner membrane"/>
    <property type="evidence" value="ECO:0007669"/>
    <property type="project" value="UniProtKB-SubCell"/>
</dbReference>
<evidence type="ECO:0000256" key="5">
    <source>
        <dbReference type="ARBA" id="ARBA00022660"/>
    </source>
</evidence>
<protein>
    <recommendedName>
        <fullName evidence="2">Cytochrome b</fullName>
    </recommendedName>
</protein>
<keyword evidence="3" id="KW-0813">Transport</keyword>
<dbReference type="GO" id="GO:0008121">
    <property type="term" value="F:quinol-cytochrome-c reductase activity"/>
    <property type="evidence" value="ECO:0007669"/>
    <property type="project" value="TreeGrafter"/>
</dbReference>
<dbReference type="InterPro" id="IPR005798">
    <property type="entry name" value="Cyt_b/b6_C"/>
</dbReference>
<dbReference type="Gene3D" id="1.10.287.980">
    <property type="entry name" value="plastocyanin oxidoreductase"/>
    <property type="match status" value="1"/>
</dbReference>
<keyword evidence="8" id="KW-0999">Mitochondrion inner membrane</keyword>
<name>A0A076KUG1_NEPPI</name>
<keyword evidence="6 14" id="KW-0812">Transmembrane</keyword>
<keyword evidence="12" id="KW-0496">Mitochondrion</keyword>
<evidence type="ECO:0000256" key="10">
    <source>
        <dbReference type="ARBA" id="ARBA00022989"/>
    </source>
</evidence>
<comment type="subcellular location">
    <subcellularLocation>
        <location evidence="1">Mitochondrion inner membrane</location>
        <topology evidence="1">Multi-pass membrane protein</topology>
    </subcellularLocation>
</comment>
<dbReference type="GO" id="GO:0016491">
    <property type="term" value="F:oxidoreductase activity"/>
    <property type="evidence" value="ECO:0007669"/>
    <property type="project" value="UniProtKB-UniRule"/>
</dbReference>
<dbReference type="SUPFAM" id="SSF81648">
    <property type="entry name" value="a domain/subunit of cytochrome bc1 complex (Ubiquinol-cytochrome c reductase)"/>
    <property type="match status" value="1"/>
</dbReference>
<evidence type="ECO:0000256" key="6">
    <source>
        <dbReference type="ARBA" id="ARBA00022692"/>
    </source>
</evidence>
<keyword evidence="13 14" id="KW-0472">Membrane</keyword>